<dbReference type="STRING" id="439228.SAMN06295920_103196"/>
<dbReference type="Proteomes" id="UP000189818">
    <property type="component" value="Unassembled WGS sequence"/>
</dbReference>
<name>A0A1T5BQ70_9SPHN</name>
<keyword evidence="3" id="KW-1185">Reference proteome</keyword>
<evidence type="ECO:0000259" key="1">
    <source>
        <dbReference type="Pfam" id="PF26109"/>
    </source>
</evidence>
<evidence type="ECO:0000313" key="2">
    <source>
        <dbReference type="EMBL" id="SKB49378.1"/>
    </source>
</evidence>
<dbReference type="AlphaFoldDB" id="A0A1T5BQ70"/>
<feature type="domain" description="DNA-binding transcriptional repressor CapW winged helix-turn-helix" evidence="1">
    <location>
        <begin position="6"/>
        <end position="71"/>
    </location>
</feature>
<dbReference type="EMBL" id="FUYM01000003">
    <property type="protein sequence ID" value="SKB49378.1"/>
    <property type="molecule type" value="Genomic_DNA"/>
</dbReference>
<dbReference type="InterPro" id="IPR059019">
    <property type="entry name" value="WHD_CapW"/>
</dbReference>
<dbReference type="RefSeq" id="WP_079647521.1">
    <property type="nucleotide sequence ID" value="NZ_FUYM01000003.1"/>
</dbReference>
<organism evidence="2 3">
    <name type="scientific">Rhizorhabdus histidinilytica</name>
    <dbReference type="NCBI Taxonomy" id="439228"/>
    <lineage>
        <taxon>Bacteria</taxon>
        <taxon>Pseudomonadati</taxon>
        <taxon>Pseudomonadota</taxon>
        <taxon>Alphaproteobacteria</taxon>
        <taxon>Sphingomonadales</taxon>
        <taxon>Sphingomonadaceae</taxon>
        <taxon>Rhizorhabdus</taxon>
    </lineage>
</organism>
<accession>A0A1T5BQ70</accession>
<sequence>MTWFTERRLDWIEDRLFDYGRLNRDNLIQYFGISMPQASMDIQAYLALNADVIYDKRAKHYCQGPDFKPVRGSTALRRRTWDAWPVNHQSWCPDADDHRPGIFCAECAR</sequence>
<evidence type="ECO:0000313" key="3">
    <source>
        <dbReference type="Proteomes" id="UP000189818"/>
    </source>
</evidence>
<dbReference type="Pfam" id="PF26109">
    <property type="entry name" value="WHD_BrxR"/>
    <property type="match status" value="1"/>
</dbReference>
<gene>
    <name evidence="2" type="ORF">SAMN06295920_103196</name>
</gene>
<reference evidence="3" key="1">
    <citation type="submission" date="2017-02" db="EMBL/GenBank/DDBJ databases">
        <authorList>
            <person name="Varghese N."/>
            <person name="Submissions S."/>
        </authorList>
    </citation>
    <scope>NUCLEOTIDE SEQUENCE [LARGE SCALE GENOMIC DNA]</scope>
    <source>
        <strain evidence="3">UM2</strain>
    </source>
</reference>
<proteinExistence type="predicted"/>
<dbReference type="OrthoDB" id="6400324at2"/>
<protein>
    <recommendedName>
        <fullName evidence="1">DNA-binding transcriptional repressor CapW winged helix-turn-helix domain-containing protein</fullName>
    </recommendedName>
</protein>